<dbReference type="CDD" id="cd00051">
    <property type="entry name" value="EFh"/>
    <property type="match status" value="2"/>
</dbReference>
<dbReference type="PROSITE" id="PS00107">
    <property type="entry name" value="PROTEIN_KINASE_ATP"/>
    <property type="match status" value="1"/>
</dbReference>
<evidence type="ECO:0000256" key="1">
    <source>
        <dbReference type="ARBA" id="ARBA00001946"/>
    </source>
</evidence>
<dbReference type="CDD" id="cd05117">
    <property type="entry name" value="STKc_CAMK"/>
    <property type="match status" value="1"/>
</dbReference>
<evidence type="ECO:0000256" key="6">
    <source>
        <dbReference type="ARBA" id="ARBA00022840"/>
    </source>
</evidence>
<sequence length="728" mass="81629">MTTSTSPSPPPPPPRPHFSSIDSEPEPKIPVPSPLSKQSRETTANSLVSPKLRSNLMREHKERDPLFFYEVVQTLGVGSMGSVAKVRKRQQRVGGSARKDIQDAVREQKRRKECLKIPIIGGLFRLCIDDGLTLKEPKKGKFVDLSNPAKYLEATGNTNHRHEDSSVLLPSMEAISADARISSHSYFDNNMNDSARSFGTYSTHQSSAVASIEYAMKSIHLSRVTDDTFVTELKNEVAILKQLDHPYIVRPIETFEHRNQIFIVMELCSGGDLYSRDPYTEEEAARIVSSILSAIAYMHSRNIAHRDLKYENILFSSASPTAEIKLIDFGLSKIYGDDLQLTEGVGTVYTMAPEVLKGSYTQKADIWSIGVIAYMLLSSQMPFYGRKRRHIIEQILNCQYDFRGRRWKRISQQAKNFIEELLVFDQEERIDATTALSSTWLNKRFAATTRGPQKEEETMARQAMLRYAGYTKLKRMALMVVAHKSTSAEIGILRKVFQKYDKRQDGCITFDQFCEALKESGHSTDDMKEMFDAVDLDGTGRIRYTEFLAATIEAQGAISEERLAECFDRLDADDSGFISAENLADLLGDDFPKDEIAEIIKEADIGGDGKVSYAEFLSLWEQKHEEERANALQMLGDPALPSSLSILTISDSNNSKYSENSASISHGEDSEEREAAKARASFVIEKHSPGIKHVAFEDAVIAIQADEGSQQLSFDDDPVYAEDDGIHI</sequence>
<reference evidence="12" key="1">
    <citation type="journal article" date="2021" name="Sci. Rep.">
        <title>Diploid genomic architecture of Nitzschia inconspicua, an elite biomass production diatom.</title>
        <authorList>
            <person name="Oliver A."/>
            <person name="Podell S."/>
            <person name="Pinowska A."/>
            <person name="Traller J.C."/>
            <person name="Smith S.R."/>
            <person name="McClure R."/>
            <person name="Beliaev A."/>
            <person name="Bohutskyi P."/>
            <person name="Hill E.A."/>
            <person name="Rabines A."/>
            <person name="Zheng H."/>
            <person name="Allen L.Z."/>
            <person name="Kuo A."/>
            <person name="Grigoriev I.V."/>
            <person name="Allen A.E."/>
            <person name="Hazlebeck D."/>
            <person name="Allen E.E."/>
        </authorList>
    </citation>
    <scope>NUCLEOTIDE SEQUENCE</scope>
    <source>
        <strain evidence="12">Hildebrandi</strain>
    </source>
</reference>
<dbReference type="Pfam" id="PF13499">
    <property type="entry name" value="EF-hand_7"/>
    <property type="match status" value="2"/>
</dbReference>
<keyword evidence="4 8" id="KW-0547">Nucleotide-binding</keyword>
<evidence type="ECO:0000259" key="10">
    <source>
        <dbReference type="PROSITE" id="PS50011"/>
    </source>
</evidence>
<dbReference type="InterPro" id="IPR008271">
    <property type="entry name" value="Ser/Thr_kinase_AS"/>
</dbReference>
<evidence type="ECO:0000256" key="8">
    <source>
        <dbReference type="PROSITE-ProRule" id="PRU10141"/>
    </source>
</evidence>
<dbReference type="SMART" id="SM00054">
    <property type="entry name" value="EFh"/>
    <property type="match status" value="4"/>
</dbReference>
<dbReference type="PROSITE" id="PS50011">
    <property type="entry name" value="PROTEIN_KINASE_DOM"/>
    <property type="match status" value="1"/>
</dbReference>
<keyword evidence="13" id="KW-1185">Reference proteome</keyword>
<dbReference type="GO" id="GO:0004674">
    <property type="term" value="F:protein serine/threonine kinase activity"/>
    <property type="evidence" value="ECO:0007669"/>
    <property type="project" value="UniProtKB-KW"/>
</dbReference>
<accession>A0A9K3PTU8</accession>
<evidence type="ECO:0000256" key="9">
    <source>
        <dbReference type="SAM" id="MobiDB-lite"/>
    </source>
</evidence>
<dbReference type="Proteomes" id="UP000693970">
    <property type="component" value="Unassembled WGS sequence"/>
</dbReference>
<dbReference type="AlphaFoldDB" id="A0A9K3PTU8"/>
<dbReference type="FunFam" id="1.10.510.10:FF:000571">
    <property type="entry name" value="Maternal embryonic leucine zipper kinase"/>
    <property type="match status" value="1"/>
</dbReference>
<feature type="compositionally biased region" description="Pro residues" evidence="9">
    <location>
        <begin position="7"/>
        <end position="16"/>
    </location>
</feature>
<dbReference type="GO" id="GO:0005524">
    <property type="term" value="F:ATP binding"/>
    <property type="evidence" value="ECO:0007669"/>
    <property type="project" value="UniProtKB-UniRule"/>
</dbReference>
<dbReference type="GO" id="GO:0005509">
    <property type="term" value="F:calcium ion binding"/>
    <property type="evidence" value="ECO:0007669"/>
    <property type="project" value="InterPro"/>
</dbReference>
<evidence type="ECO:0000313" key="13">
    <source>
        <dbReference type="Proteomes" id="UP000693970"/>
    </source>
</evidence>
<dbReference type="PROSITE" id="PS00108">
    <property type="entry name" value="PROTEIN_KINASE_ST"/>
    <property type="match status" value="1"/>
</dbReference>
<reference evidence="12" key="2">
    <citation type="submission" date="2021-04" db="EMBL/GenBank/DDBJ databases">
        <authorList>
            <person name="Podell S."/>
        </authorList>
    </citation>
    <scope>NUCLEOTIDE SEQUENCE</scope>
    <source>
        <strain evidence="12">Hildebrandi</strain>
    </source>
</reference>
<dbReference type="EMBL" id="JAGRRH010000014">
    <property type="protein sequence ID" value="KAG7359173.1"/>
    <property type="molecule type" value="Genomic_DNA"/>
</dbReference>
<gene>
    <name evidence="12" type="ORF">IV203_015762</name>
</gene>
<comment type="cofactor">
    <cofactor evidence="1">
        <name>Mg(2+)</name>
        <dbReference type="ChEBI" id="CHEBI:18420"/>
    </cofactor>
</comment>
<name>A0A9K3PTU8_9STRA</name>
<feature type="domain" description="EF-hand" evidence="11">
    <location>
        <begin position="558"/>
        <end position="593"/>
    </location>
</feature>
<feature type="domain" description="EF-hand" evidence="11">
    <location>
        <begin position="594"/>
        <end position="626"/>
    </location>
</feature>
<feature type="domain" description="EF-hand" evidence="11">
    <location>
        <begin position="525"/>
        <end position="557"/>
    </location>
</feature>
<keyword evidence="3" id="KW-0808">Transferase</keyword>
<organism evidence="12 13">
    <name type="scientific">Nitzschia inconspicua</name>
    <dbReference type="NCBI Taxonomy" id="303405"/>
    <lineage>
        <taxon>Eukaryota</taxon>
        <taxon>Sar</taxon>
        <taxon>Stramenopiles</taxon>
        <taxon>Ochrophyta</taxon>
        <taxon>Bacillariophyta</taxon>
        <taxon>Bacillariophyceae</taxon>
        <taxon>Bacillariophycidae</taxon>
        <taxon>Bacillariales</taxon>
        <taxon>Bacillariaceae</taxon>
        <taxon>Nitzschia</taxon>
    </lineage>
</organism>
<evidence type="ECO:0000313" key="12">
    <source>
        <dbReference type="EMBL" id="KAG7359173.1"/>
    </source>
</evidence>
<dbReference type="Pfam" id="PF00069">
    <property type="entry name" value="Pkinase"/>
    <property type="match status" value="1"/>
</dbReference>
<evidence type="ECO:0000259" key="11">
    <source>
        <dbReference type="PROSITE" id="PS50222"/>
    </source>
</evidence>
<dbReference type="SMART" id="SM00220">
    <property type="entry name" value="S_TKc"/>
    <property type="match status" value="1"/>
</dbReference>
<feature type="domain" description="EF-hand" evidence="11">
    <location>
        <begin position="488"/>
        <end position="523"/>
    </location>
</feature>
<dbReference type="PROSITE" id="PS50222">
    <property type="entry name" value="EF_HAND_2"/>
    <property type="match status" value="4"/>
</dbReference>
<dbReference type="InterPro" id="IPR050205">
    <property type="entry name" value="CDPK_Ser/Thr_kinases"/>
</dbReference>
<evidence type="ECO:0000256" key="4">
    <source>
        <dbReference type="ARBA" id="ARBA00022741"/>
    </source>
</evidence>
<feature type="compositionally biased region" description="Polar residues" evidence="9">
    <location>
        <begin position="35"/>
        <end position="48"/>
    </location>
</feature>
<feature type="binding site" evidence="8">
    <location>
        <position position="99"/>
    </location>
    <ligand>
        <name>ATP</name>
        <dbReference type="ChEBI" id="CHEBI:30616"/>
    </ligand>
</feature>
<keyword evidence="2" id="KW-0723">Serine/threonine-protein kinase</keyword>
<evidence type="ECO:0000256" key="5">
    <source>
        <dbReference type="ARBA" id="ARBA00022777"/>
    </source>
</evidence>
<dbReference type="FunFam" id="1.10.238.10:FF:000001">
    <property type="entry name" value="Calmodulin 1"/>
    <property type="match status" value="1"/>
</dbReference>
<feature type="domain" description="Protein kinase" evidence="10">
    <location>
        <begin position="69"/>
        <end position="441"/>
    </location>
</feature>
<dbReference type="OrthoDB" id="40902at2759"/>
<keyword evidence="6 8" id="KW-0067">ATP-binding</keyword>
<dbReference type="InterPro" id="IPR017441">
    <property type="entry name" value="Protein_kinase_ATP_BS"/>
</dbReference>
<proteinExistence type="inferred from homology"/>
<feature type="region of interest" description="Disordered" evidence="9">
    <location>
        <begin position="1"/>
        <end position="55"/>
    </location>
</feature>
<evidence type="ECO:0000256" key="2">
    <source>
        <dbReference type="ARBA" id="ARBA00022527"/>
    </source>
</evidence>
<comment type="similarity">
    <text evidence="7">Belongs to the protein kinase superfamily. Ser/Thr protein kinase family. CDPK subfamily.</text>
</comment>
<dbReference type="InterPro" id="IPR000719">
    <property type="entry name" value="Prot_kinase_dom"/>
</dbReference>
<protein>
    <submittedName>
        <fullName evidence="12">Serine:threonine protein kinase</fullName>
    </submittedName>
</protein>
<dbReference type="InterPro" id="IPR002048">
    <property type="entry name" value="EF_hand_dom"/>
</dbReference>
<evidence type="ECO:0000256" key="7">
    <source>
        <dbReference type="ARBA" id="ARBA00024334"/>
    </source>
</evidence>
<dbReference type="PANTHER" id="PTHR24349">
    <property type="entry name" value="SERINE/THREONINE-PROTEIN KINASE"/>
    <property type="match status" value="1"/>
</dbReference>
<comment type="caution">
    <text evidence="12">The sequence shown here is derived from an EMBL/GenBank/DDBJ whole genome shotgun (WGS) entry which is preliminary data.</text>
</comment>
<keyword evidence="5 12" id="KW-0418">Kinase</keyword>
<evidence type="ECO:0000256" key="3">
    <source>
        <dbReference type="ARBA" id="ARBA00022679"/>
    </source>
</evidence>